<name>A0ABT9WPK9_9BACI</name>
<sequence length="171" mass="19731">MLKMIGSILIILATTWAGFESSKHLSERPRQLRLLRTALRALDAEIMYGHTPLHEAAQKLGAQIPKPLSWFFTSFSKKLCKSNTTVKKSWDESLQETWHLTAFNKTDQEILIQFGNTLGKHDRLTQQKQIQLTLTHIEREETEARDKQQRYEKMLKSLGVLSGFLLVILLL</sequence>
<evidence type="ECO:0000313" key="1">
    <source>
        <dbReference type="EMBL" id="MDQ0175145.1"/>
    </source>
</evidence>
<dbReference type="Proteomes" id="UP001223586">
    <property type="component" value="Unassembled WGS sequence"/>
</dbReference>
<evidence type="ECO:0000313" key="2">
    <source>
        <dbReference type="Proteomes" id="UP001223586"/>
    </source>
</evidence>
<dbReference type="InterPro" id="IPR014198">
    <property type="entry name" value="Spore_III_AB"/>
</dbReference>
<proteinExistence type="predicted"/>
<accession>A0ABT9WPK9</accession>
<dbReference type="PIRSF" id="PIRSF021435">
    <property type="entry name" value="SpoIIIAB"/>
    <property type="match status" value="1"/>
</dbReference>
<dbReference type="NCBIfam" id="TIGR02833">
    <property type="entry name" value="spore_III_AB"/>
    <property type="match status" value="1"/>
</dbReference>
<protein>
    <submittedName>
        <fullName evidence="1">Stage III sporulation protein AB</fullName>
    </submittedName>
</protein>
<gene>
    <name evidence="1" type="ORF">J2S08_000979</name>
</gene>
<dbReference type="EMBL" id="JAUSTT010000004">
    <property type="protein sequence ID" value="MDQ0175145.1"/>
    <property type="molecule type" value="Genomic_DNA"/>
</dbReference>
<dbReference type="RefSeq" id="WP_307227190.1">
    <property type="nucleotide sequence ID" value="NZ_JAUSTT010000004.1"/>
</dbReference>
<organism evidence="1 2">
    <name type="scientific">Bacillus chungangensis</name>
    <dbReference type="NCBI Taxonomy" id="587633"/>
    <lineage>
        <taxon>Bacteria</taxon>
        <taxon>Bacillati</taxon>
        <taxon>Bacillota</taxon>
        <taxon>Bacilli</taxon>
        <taxon>Bacillales</taxon>
        <taxon>Bacillaceae</taxon>
        <taxon>Bacillus</taxon>
    </lineage>
</organism>
<comment type="caution">
    <text evidence="1">The sequence shown here is derived from an EMBL/GenBank/DDBJ whole genome shotgun (WGS) entry which is preliminary data.</text>
</comment>
<reference evidence="1 2" key="1">
    <citation type="submission" date="2023-07" db="EMBL/GenBank/DDBJ databases">
        <title>Genomic Encyclopedia of Type Strains, Phase IV (KMG-IV): sequencing the most valuable type-strain genomes for metagenomic binning, comparative biology and taxonomic classification.</title>
        <authorList>
            <person name="Goeker M."/>
        </authorList>
    </citation>
    <scope>NUCLEOTIDE SEQUENCE [LARGE SCALE GENOMIC DNA]</scope>
    <source>
        <strain evidence="1 2">DSM 23837</strain>
    </source>
</reference>
<keyword evidence="2" id="KW-1185">Reference proteome</keyword>
<dbReference type="Pfam" id="PF09548">
    <property type="entry name" value="Spore_III_AB"/>
    <property type="match status" value="1"/>
</dbReference>